<name>A0AAN0LPF0_9VIBR</name>
<organism evidence="1 2">
    <name type="scientific">Vibrio cyclitrophicus ZF270</name>
    <dbReference type="NCBI Taxonomy" id="1136176"/>
    <lineage>
        <taxon>Bacteria</taxon>
        <taxon>Pseudomonadati</taxon>
        <taxon>Pseudomonadota</taxon>
        <taxon>Gammaproteobacteria</taxon>
        <taxon>Vibrionales</taxon>
        <taxon>Vibrionaceae</taxon>
        <taxon>Vibrio</taxon>
    </lineage>
</organism>
<evidence type="ECO:0000313" key="1">
    <source>
        <dbReference type="EMBL" id="WZS87065.1"/>
    </source>
</evidence>
<keyword evidence="2" id="KW-1185">Reference proteome</keyword>
<dbReference type="AlphaFoldDB" id="A0AAN0LPF0"/>
<proteinExistence type="predicted"/>
<gene>
    <name evidence="1" type="ORF">QYQ95_07190</name>
</gene>
<dbReference type="EMBL" id="CP135176">
    <property type="protein sequence ID" value="WZS87065.1"/>
    <property type="molecule type" value="Genomic_DNA"/>
</dbReference>
<protein>
    <submittedName>
        <fullName evidence="1">Uncharacterized protein</fullName>
    </submittedName>
</protein>
<accession>A0AAN0LPF0</accession>
<dbReference type="Proteomes" id="UP001441914">
    <property type="component" value="Chromosome 1"/>
</dbReference>
<reference evidence="1 2" key="1">
    <citation type="journal article" date="2024" name="Elife">
        <title>Polysaccharide breakdown products drive degradation-dispersal cycles of foraging bacteria through changes in metabolism and motility.</title>
        <authorList>
            <person name="Stubbusch A.K."/>
            <person name="Keegstra J.M."/>
            <person name="Schwartzman J."/>
            <person name="Pontrelli S."/>
            <person name="Clerc E.E."/>
            <person name="Stocker R."/>
            <person name="Magnabosco C."/>
            <person name="Schubert O.T."/>
            <person name="Ackermann M."/>
            <person name="D'Souza G.G."/>
        </authorList>
    </citation>
    <scope>NUCLEOTIDE SEQUENCE [LARGE SCALE GENOMIC DNA]</scope>
    <source>
        <strain evidence="1 2">ZF270</strain>
    </source>
</reference>
<sequence length="61" mass="7058">MVSIRRHRIEGALSFGVSTISRSQVLPNYERVWEQTIVEEAYQQAIVELLEQGEVVLRVED</sequence>
<evidence type="ECO:0000313" key="2">
    <source>
        <dbReference type="Proteomes" id="UP001441914"/>
    </source>
</evidence>
<dbReference type="RefSeq" id="WP_016800790.1">
    <property type="nucleotide sequence ID" value="NZ_AIDR02000018.1"/>
</dbReference>